<reference evidence="5 6" key="1">
    <citation type="journal article" date="2009" name="Stand. Genomic Sci.">
        <title>Complete genome sequence of Stackebrandtia nassauensis type strain (LLR-40K-21).</title>
        <authorList>
            <person name="Munk C."/>
            <person name="Lapidus A."/>
            <person name="Copeland A."/>
            <person name="Jando M."/>
            <person name="Mayilraj S."/>
            <person name="Glavina Del Rio T."/>
            <person name="Nolan M."/>
            <person name="Chen F."/>
            <person name="Lucas S."/>
            <person name="Tice H."/>
            <person name="Cheng J.F."/>
            <person name="Han C."/>
            <person name="Detter J.C."/>
            <person name="Bruce D."/>
            <person name="Goodwin L."/>
            <person name="Chain P."/>
            <person name="Pitluck S."/>
            <person name="Goker M."/>
            <person name="Ovchinikova G."/>
            <person name="Pati A."/>
            <person name="Ivanova N."/>
            <person name="Mavromatis K."/>
            <person name="Chen A."/>
            <person name="Palaniappan K."/>
            <person name="Land M."/>
            <person name="Hauser L."/>
            <person name="Chang Y.J."/>
            <person name="Jeffries C.D."/>
            <person name="Bristow J."/>
            <person name="Eisen J.A."/>
            <person name="Markowitz V."/>
            <person name="Hugenholtz P."/>
            <person name="Kyrpides N.C."/>
            <person name="Klenk H.P."/>
        </authorList>
    </citation>
    <scope>NUCLEOTIDE SEQUENCE [LARGE SCALE GENOMIC DNA]</scope>
    <source>
        <strain evidence="6">DSM 44728 / CIP 108903 / NRRL B-16338 / NBRC 102104 / LLR-40K-21</strain>
    </source>
</reference>
<dbReference type="STRING" id="446470.Snas_0159"/>
<comment type="similarity">
    <text evidence="1">Belongs to the short-chain dehydrogenases/reductases (SDR) family.</text>
</comment>
<keyword evidence="2" id="KW-0560">Oxidoreductase</keyword>
<evidence type="ECO:0000313" key="5">
    <source>
        <dbReference type="EMBL" id="ADD39879.1"/>
    </source>
</evidence>
<dbReference type="PANTHER" id="PTHR24321:SF8">
    <property type="entry name" value="ESTRADIOL 17-BETA-DEHYDROGENASE 8-RELATED"/>
    <property type="match status" value="1"/>
</dbReference>
<dbReference type="EMBL" id="CP001778">
    <property type="protein sequence ID" value="ADD39879.1"/>
    <property type="molecule type" value="Genomic_DNA"/>
</dbReference>
<keyword evidence="6" id="KW-1185">Reference proteome</keyword>
<evidence type="ECO:0000256" key="1">
    <source>
        <dbReference type="ARBA" id="ARBA00006484"/>
    </source>
</evidence>
<dbReference type="RefSeq" id="WP_013015450.1">
    <property type="nucleotide sequence ID" value="NC_013947.1"/>
</dbReference>
<dbReference type="InterPro" id="IPR036291">
    <property type="entry name" value="NAD(P)-bd_dom_sf"/>
</dbReference>
<dbReference type="SUPFAM" id="SSF51735">
    <property type="entry name" value="NAD(P)-binding Rossmann-fold domains"/>
    <property type="match status" value="1"/>
</dbReference>
<evidence type="ECO:0000256" key="2">
    <source>
        <dbReference type="ARBA" id="ARBA00023002"/>
    </source>
</evidence>
<dbReference type="CDD" id="cd05233">
    <property type="entry name" value="SDR_c"/>
    <property type="match status" value="1"/>
</dbReference>
<dbReference type="SMART" id="SM00822">
    <property type="entry name" value="PKS_KR"/>
    <property type="match status" value="1"/>
</dbReference>
<accession>D3Q1N1</accession>
<feature type="domain" description="Ketoreductase" evidence="4">
    <location>
        <begin position="8"/>
        <end position="189"/>
    </location>
</feature>
<protein>
    <submittedName>
        <fullName evidence="5">Short-chain dehydrogenase/reductase SDR</fullName>
    </submittedName>
</protein>
<dbReference type="InterPro" id="IPR002347">
    <property type="entry name" value="SDR_fam"/>
</dbReference>
<dbReference type="Pfam" id="PF13561">
    <property type="entry name" value="adh_short_C2"/>
    <property type="match status" value="1"/>
</dbReference>
<sequence>MSTRFAGKTVLITGGGSGIGREAARAFAAEGATVVVAGRREAPLKETVELVTAEGGTASFVTGDVTNEEDVRRIVATVAERHSRLDVAVNNAGVFAAGPLAEFELDQWQRLVDINVTGVLLSMKHELRQLKQQDGGGAIINVGSTVGAHKSVPGLAAYGASKAAVSALSRAAAAENIRDGIRINIVSPGSSDTPMSMRGGETEQQRAERLHETVPLGRVGQLDEVVSAVLWLASEGSGFAVGHDLVVDGGVSL</sequence>
<organism evidence="5 6">
    <name type="scientific">Stackebrandtia nassauensis (strain DSM 44728 / CIP 108903 / NRRL B-16338 / NBRC 102104 / LLR-40K-21)</name>
    <dbReference type="NCBI Taxonomy" id="446470"/>
    <lineage>
        <taxon>Bacteria</taxon>
        <taxon>Bacillati</taxon>
        <taxon>Actinomycetota</taxon>
        <taxon>Actinomycetes</taxon>
        <taxon>Glycomycetales</taxon>
        <taxon>Glycomycetaceae</taxon>
        <taxon>Stackebrandtia</taxon>
    </lineage>
</organism>
<dbReference type="PRINTS" id="PR00080">
    <property type="entry name" value="SDRFAMILY"/>
</dbReference>
<dbReference type="HOGENOM" id="CLU_010194_1_1_11"/>
<dbReference type="KEGG" id="sna:Snas_0159"/>
<dbReference type="InterPro" id="IPR057326">
    <property type="entry name" value="KR_dom"/>
</dbReference>
<keyword evidence="3" id="KW-0520">NAD</keyword>
<dbReference type="AlphaFoldDB" id="D3Q1N1"/>
<evidence type="ECO:0000256" key="3">
    <source>
        <dbReference type="ARBA" id="ARBA00023027"/>
    </source>
</evidence>
<proteinExistence type="inferred from homology"/>
<dbReference type="Gene3D" id="3.40.50.720">
    <property type="entry name" value="NAD(P)-binding Rossmann-like Domain"/>
    <property type="match status" value="1"/>
</dbReference>
<dbReference type="FunFam" id="3.40.50.720:FF:000084">
    <property type="entry name" value="Short-chain dehydrogenase reductase"/>
    <property type="match status" value="1"/>
</dbReference>
<dbReference type="eggNOG" id="COG1028">
    <property type="taxonomic scope" value="Bacteria"/>
</dbReference>
<evidence type="ECO:0000259" key="4">
    <source>
        <dbReference type="SMART" id="SM00822"/>
    </source>
</evidence>
<name>D3Q1N1_STANL</name>
<evidence type="ECO:0000313" key="6">
    <source>
        <dbReference type="Proteomes" id="UP000000844"/>
    </source>
</evidence>
<gene>
    <name evidence="5" type="ordered locus">Snas_0159</name>
</gene>
<dbReference type="GO" id="GO:0016491">
    <property type="term" value="F:oxidoreductase activity"/>
    <property type="evidence" value="ECO:0007669"/>
    <property type="project" value="UniProtKB-KW"/>
</dbReference>
<dbReference type="PANTHER" id="PTHR24321">
    <property type="entry name" value="DEHYDROGENASES, SHORT CHAIN"/>
    <property type="match status" value="1"/>
</dbReference>
<dbReference type="NCBIfam" id="NF005559">
    <property type="entry name" value="PRK07231.1"/>
    <property type="match status" value="1"/>
</dbReference>
<dbReference type="Proteomes" id="UP000000844">
    <property type="component" value="Chromosome"/>
</dbReference>
<dbReference type="OrthoDB" id="7064009at2"/>
<dbReference type="PRINTS" id="PR00081">
    <property type="entry name" value="GDHRDH"/>
</dbReference>